<dbReference type="EMBL" id="LVWG01000025">
    <property type="protein sequence ID" value="KZK74456.1"/>
    <property type="molecule type" value="Genomic_DNA"/>
</dbReference>
<dbReference type="RefSeq" id="WP_011358097.1">
    <property type="nucleotide sequence ID" value="NZ_LVWG01000025.1"/>
</dbReference>
<evidence type="ECO:0000259" key="3">
    <source>
        <dbReference type="PROSITE" id="PS50801"/>
    </source>
</evidence>
<reference evidence="4 5" key="1">
    <citation type="submission" date="2016-03" db="EMBL/GenBank/DDBJ databases">
        <title>Speciation and ecological success in dimly lit waters: horizontal gene transfer in a green sulfur bacteria bloom unveiled by metagenomic assembly.</title>
        <authorList>
            <person name="Llorens-Mares T."/>
            <person name="Liu Z."/>
            <person name="Allen L.Z."/>
            <person name="Rusch D.B."/>
            <person name="Craig M.T."/>
            <person name="Dupont C.L."/>
            <person name="Bryant D.A."/>
            <person name="Casamayor E.O."/>
        </authorList>
    </citation>
    <scope>NUCLEOTIDE SEQUENCE [LARGE SCALE GENOMIC DNA]</scope>
    <source>
        <strain evidence="4">CIII</strain>
    </source>
</reference>
<evidence type="ECO:0000313" key="4">
    <source>
        <dbReference type="EMBL" id="KZK74456.1"/>
    </source>
</evidence>
<name>A0A165LUS0_PELLU</name>
<dbReference type="InterPro" id="IPR002645">
    <property type="entry name" value="STAS_dom"/>
</dbReference>
<dbReference type="GO" id="GO:0043856">
    <property type="term" value="F:anti-sigma factor antagonist activity"/>
    <property type="evidence" value="ECO:0007669"/>
    <property type="project" value="InterPro"/>
</dbReference>
<dbReference type="CDD" id="cd07043">
    <property type="entry name" value="STAS_anti-anti-sigma_factors"/>
    <property type="match status" value="1"/>
</dbReference>
<dbReference type="PANTHER" id="PTHR33495:SF2">
    <property type="entry name" value="ANTI-SIGMA FACTOR ANTAGONIST TM_1081-RELATED"/>
    <property type="match status" value="1"/>
</dbReference>
<protein>
    <recommendedName>
        <fullName evidence="2">Anti-sigma factor antagonist</fullName>
    </recommendedName>
</protein>
<accession>A0A165LUS0</accession>
<gene>
    <name evidence="4" type="ORF">A3K90_06615</name>
</gene>
<dbReference type="Pfam" id="PF01740">
    <property type="entry name" value="STAS"/>
    <property type="match status" value="1"/>
</dbReference>
<sequence length="107" mass="11675">MNIAESTINGIKVLSLEGVLNAASSPKFKAYLETADHSGPMIINLEQVEFIDSSGLGLLVRLARQKKSANEALKLAKMNDRVKRVFEITQAHSLFDIYDDIQAAAGN</sequence>
<evidence type="ECO:0000256" key="1">
    <source>
        <dbReference type="ARBA" id="ARBA00009013"/>
    </source>
</evidence>
<dbReference type="NCBIfam" id="TIGR00377">
    <property type="entry name" value="ant_ant_sig"/>
    <property type="match status" value="1"/>
</dbReference>
<dbReference type="PROSITE" id="PS50801">
    <property type="entry name" value="STAS"/>
    <property type="match status" value="1"/>
</dbReference>
<dbReference type="InterPro" id="IPR036513">
    <property type="entry name" value="STAS_dom_sf"/>
</dbReference>
<proteinExistence type="inferred from homology"/>
<feature type="domain" description="STAS" evidence="3">
    <location>
        <begin position="1"/>
        <end position="107"/>
    </location>
</feature>
<comment type="similarity">
    <text evidence="1 2">Belongs to the anti-sigma-factor antagonist family.</text>
</comment>
<evidence type="ECO:0000256" key="2">
    <source>
        <dbReference type="RuleBase" id="RU003749"/>
    </source>
</evidence>
<dbReference type="AlphaFoldDB" id="A0A165LUS0"/>
<dbReference type="OMA" id="HTIVTIC"/>
<dbReference type="Gene3D" id="3.30.750.24">
    <property type="entry name" value="STAS domain"/>
    <property type="match status" value="1"/>
</dbReference>
<comment type="caution">
    <text evidence="4">The sequence shown here is derived from an EMBL/GenBank/DDBJ whole genome shotgun (WGS) entry which is preliminary data.</text>
</comment>
<organism evidence="4 5">
    <name type="scientific">Pelodictyon luteolum</name>
    <dbReference type="NCBI Taxonomy" id="1100"/>
    <lineage>
        <taxon>Bacteria</taxon>
        <taxon>Pseudomonadati</taxon>
        <taxon>Chlorobiota</taxon>
        <taxon>Chlorobiia</taxon>
        <taxon>Chlorobiales</taxon>
        <taxon>Chlorobiaceae</taxon>
        <taxon>Chlorobium/Pelodictyon group</taxon>
        <taxon>Pelodictyon</taxon>
    </lineage>
</organism>
<evidence type="ECO:0000313" key="5">
    <source>
        <dbReference type="Proteomes" id="UP000076481"/>
    </source>
</evidence>
<dbReference type="SUPFAM" id="SSF52091">
    <property type="entry name" value="SpoIIaa-like"/>
    <property type="match status" value="1"/>
</dbReference>
<dbReference type="InterPro" id="IPR003658">
    <property type="entry name" value="Anti-sigma_ant"/>
</dbReference>
<dbReference type="Proteomes" id="UP000076481">
    <property type="component" value="Unassembled WGS sequence"/>
</dbReference>
<dbReference type="PANTHER" id="PTHR33495">
    <property type="entry name" value="ANTI-SIGMA FACTOR ANTAGONIST TM_1081-RELATED-RELATED"/>
    <property type="match status" value="1"/>
</dbReference>